<dbReference type="Pfam" id="PF13181">
    <property type="entry name" value="TPR_8"/>
    <property type="match status" value="2"/>
</dbReference>
<dbReference type="SMART" id="SM00028">
    <property type="entry name" value="TPR"/>
    <property type="match status" value="2"/>
</dbReference>
<evidence type="ECO:0000313" key="4">
    <source>
        <dbReference type="Proteomes" id="UP000215002"/>
    </source>
</evidence>
<organism evidence="3 4">
    <name type="scientific">Mucilaginibacter xinganensis</name>
    <dbReference type="NCBI Taxonomy" id="1234841"/>
    <lineage>
        <taxon>Bacteria</taxon>
        <taxon>Pseudomonadati</taxon>
        <taxon>Bacteroidota</taxon>
        <taxon>Sphingobacteriia</taxon>
        <taxon>Sphingobacteriales</taxon>
        <taxon>Sphingobacteriaceae</taxon>
        <taxon>Mucilaginibacter</taxon>
    </lineage>
</organism>
<dbReference type="InterPro" id="IPR019734">
    <property type="entry name" value="TPR_rpt"/>
</dbReference>
<evidence type="ECO:0000256" key="2">
    <source>
        <dbReference type="SAM" id="SignalP"/>
    </source>
</evidence>
<dbReference type="AlphaFoldDB" id="A0A223NYG4"/>
<dbReference type="Gene3D" id="1.25.40.10">
    <property type="entry name" value="Tetratricopeptide repeat domain"/>
    <property type="match status" value="2"/>
</dbReference>
<keyword evidence="2" id="KW-0732">Signal</keyword>
<evidence type="ECO:0000256" key="1">
    <source>
        <dbReference type="PROSITE-ProRule" id="PRU00339"/>
    </source>
</evidence>
<keyword evidence="1" id="KW-0802">TPR repeat</keyword>
<feature type="repeat" description="TPR" evidence="1">
    <location>
        <begin position="126"/>
        <end position="159"/>
    </location>
</feature>
<dbReference type="OrthoDB" id="747875at2"/>
<protein>
    <submittedName>
        <fullName evidence="3">Uncharacterized protein</fullName>
    </submittedName>
</protein>
<dbReference type="Proteomes" id="UP000215002">
    <property type="component" value="Chromosome"/>
</dbReference>
<gene>
    <name evidence="3" type="ORF">MuYL_2751</name>
</gene>
<dbReference type="KEGG" id="muc:MuYL_2751"/>
<dbReference type="SUPFAM" id="SSF81901">
    <property type="entry name" value="HCP-like"/>
    <property type="match status" value="1"/>
</dbReference>
<dbReference type="EMBL" id="CP022743">
    <property type="protein sequence ID" value="ASU34638.1"/>
    <property type="molecule type" value="Genomic_DNA"/>
</dbReference>
<reference evidence="3 4" key="1">
    <citation type="submission" date="2017-08" db="EMBL/GenBank/DDBJ databases">
        <title>Complete genome sequence of Mucilaginibacter sp. strain BJC16-A31.</title>
        <authorList>
            <consortium name="Henan University of Science and Technology"/>
            <person name="You X."/>
        </authorList>
    </citation>
    <scope>NUCLEOTIDE SEQUENCE [LARGE SCALE GENOMIC DNA]</scope>
    <source>
        <strain evidence="3 4">BJC16-A31</strain>
    </source>
</reference>
<feature type="chain" id="PRO_5012849920" evidence="2">
    <location>
        <begin position="21"/>
        <end position="372"/>
    </location>
</feature>
<proteinExistence type="predicted"/>
<keyword evidence="4" id="KW-1185">Reference proteome</keyword>
<feature type="signal peptide" evidence="2">
    <location>
        <begin position="1"/>
        <end position="20"/>
    </location>
</feature>
<evidence type="ECO:0000313" key="3">
    <source>
        <dbReference type="EMBL" id="ASU34638.1"/>
    </source>
</evidence>
<name>A0A223NYG4_9SPHI</name>
<accession>A0A223NYG4</accession>
<sequence length="372" mass="42130">MICRKIILPVLIMSFSASVAFCQTEVLKGVVNSLAFYKQKKDLKYLANAKKSVDSLITTRADSMDVQKTVYRIVVNSSILYIDTLNKLNQPANFFLQTTDLLDKLSLKRKSYKYPAELDYSRRCLANVYMRKAFAYMNKSDFHNALQLFESAKKYAPSFKQLDAYIAYSNNKLGNMQTAAKYYSDLINSDSVKAEYVQAASNNYKLLGDTLSALNVIKKGRKHLPNDKTLLLDEANIYSNRKDYRSLAPLLPALLDVNSNNADIAFVAAVCYDHLNQTEKAESLYLRSIELNSSSYDPIYNLGLLYLKESVIKQEKGDSPDNSRAAQWLEKANEISPNNANCLKALQLVYAQSGNEDQINRINNKLKQLTNQ</sequence>
<dbReference type="InterPro" id="IPR011990">
    <property type="entry name" value="TPR-like_helical_dom_sf"/>
</dbReference>
<dbReference type="PROSITE" id="PS50005">
    <property type="entry name" value="TPR"/>
    <property type="match status" value="1"/>
</dbReference>